<dbReference type="Pfam" id="PF06570">
    <property type="entry name" value="DUF1129"/>
    <property type="match status" value="1"/>
</dbReference>
<accession>A0A843R0N2</accession>
<feature type="region of interest" description="Disordered" evidence="1">
    <location>
        <begin position="1"/>
        <end position="29"/>
    </location>
</feature>
<gene>
    <name evidence="2" type="ORF">GC247_06730</name>
</gene>
<sequence>MSEQEQKNAAAGQRQRQHLKEDRQKTGMMFENAGLTRKNEDFMYQLNKQLDAQGATAEAKSALLEETMTALLEGQKTGQTAKGLFGTPTKHA</sequence>
<reference evidence="2 3" key="1">
    <citation type="submission" date="2019-10" db="EMBL/GenBank/DDBJ databases">
        <title>Genome Sequencing and assembly of Lactobacillus fermentum I2, a lactic acid bacteria.</title>
        <authorList>
            <person name="Lopes L.S."/>
            <person name="Persinoti G.F."/>
            <person name="Riano-Pachon D.M."/>
            <person name="Labate C.A."/>
        </authorList>
    </citation>
    <scope>NUCLEOTIDE SEQUENCE [LARGE SCALE GENOMIC DNA]</scope>
    <source>
        <strain evidence="2 3">I2</strain>
    </source>
</reference>
<protein>
    <submittedName>
        <fullName evidence="2">DUF1129 family protein</fullName>
    </submittedName>
</protein>
<name>A0A843R0N2_LIMFE</name>
<organism evidence="2 3">
    <name type="scientific">Limosilactobacillus fermentum</name>
    <name type="common">Lactobacillus fermentum</name>
    <dbReference type="NCBI Taxonomy" id="1613"/>
    <lineage>
        <taxon>Bacteria</taxon>
        <taxon>Bacillati</taxon>
        <taxon>Bacillota</taxon>
        <taxon>Bacilli</taxon>
        <taxon>Lactobacillales</taxon>
        <taxon>Lactobacillaceae</taxon>
        <taxon>Limosilactobacillus</taxon>
    </lineage>
</organism>
<dbReference type="Proteomes" id="UP000466799">
    <property type="component" value="Unassembled WGS sequence"/>
</dbReference>
<dbReference type="InterPro" id="IPR009214">
    <property type="entry name" value="DUF1129"/>
</dbReference>
<evidence type="ECO:0000313" key="2">
    <source>
        <dbReference type="EMBL" id="MPQ35578.1"/>
    </source>
</evidence>
<comment type="caution">
    <text evidence="2">The sequence shown here is derived from an EMBL/GenBank/DDBJ whole genome shotgun (WGS) entry which is preliminary data.</text>
</comment>
<dbReference type="RefSeq" id="WP_316242290.1">
    <property type="nucleotide sequence ID" value="NZ_WHJL01000074.1"/>
</dbReference>
<evidence type="ECO:0000313" key="3">
    <source>
        <dbReference type="Proteomes" id="UP000466799"/>
    </source>
</evidence>
<evidence type="ECO:0000256" key="1">
    <source>
        <dbReference type="SAM" id="MobiDB-lite"/>
    </source>
</evidence>
<dbReference type="AlphaFoldDB" id="A0A843R0N2"/>
<proteinExistence type="predicted"/>
<dbReference type="EMBL" id="WHJL01000074">
    <property type="protein sequence ID" value="MPQ35578.1"/>
    <property type="molecule type" value="Genomic_DNA"/>
</dbReference>
<feature type="non-terminal residue" evidence="2">
    <location>
        <position position="92"/>
    </location>
</feature>